<feature type="compositionally biased region" description="Basic and acidic residues" evidence="6">
    <location>
        <begin position="1"/>
        <end position="13"/>
    </location>
</feature>
<dbReference type="PANTHER" id="PTHR43791:SF92">
    <property type="entry name" value="AGL026WP"/>
    <property type="match status" value="1"/>
</dbReference>
<comment type="subcellular location">
    <subcellularLocation>
        <location evidence="1">Membrane</location>
        <topology evidence="1">Multi-pass membrane protein</topology>
    </subcellularLocation>
</comment>
<dbReference type="FunFam" id="1.20.1250.20:FF:000057">
    <property type="entry name" value="MFS general substrate transporter"/>
    <property type="match status" value="1"/>
</dbReference>
<organism evidence="9 10">
    <name type="scientific">Venustampulla echinocandica</name>
    <dbReference type="NCBI Taxonomy" id="2656787"/>
    <lineage>
        <taxon>Eukaryota</taxon>
        <taxon>Fungi</taxon>
        <taxon>Dikarya</taxon>
        <taxon>Ascomycota</taxon>
        <taxon>Pezizomycotina</taxon>
        <taxon>Leotiomycetes</taxon>
        <taxon>Helotiales</taxon>
        <taxon>Pleuroascaceae</taxon>
        <taxon>Venustampulla</taxon>
    </lineage>
</organism>
<feature type="transmembrane region" description="Helical" evidence="7">
    <location>
        <begin position="208"/>
        <end position="228"/>
    </location>
</feature>
<name>A0A370TPR1_9HELO</name>
<dbReference type="InterPro" id="IPR036259">
    <property type="entry name" value="MFS_trans_sf"/>
</dbReference>
<accession>A0A370TPR1</accession>
<dbReference type="AlphaFoldDB" id="A0A370TPR1"/>
<feature type="transmembrane region" description="Helical" evidence="7">
    <location>
        <begin position="316"/>
        <end position="335"/>
    </location>
</feature>
<evidence type="ECO:0000256" key="3">
    <source>
        <dbReference type="ARBA" id="ARBA00022692"/>
    </source>
</evidence>
<evidence type="ECO:0000259" key="8">
    <source>
        <dbReference type="PROSITE" id="PS50850"/>
    </source>
</evidence>
<keyword evidence="5 7" id="KW-0472">Membrane</keyword>
<dbReference type="GeneID" id="43597797"/>
<dbReference type="GO" id="GO:0022857">
    <property type="term" value="F:transmembrane transporter activity"/>
    <property type="evidence" value="ECO:0007669"/>
    <property type="project" value="InterPro"/>
</dbReference>
<dbReference type="RefSeq" id="XP_031870171.1">
    <property type="nucleotide sequence ID" value="XM_032013571.1"/>
</dbReference>
<dbReference type="PROSITE" id="PS50850">
    <property type="entry name" value="MFS"/>
    <property type="match status" value="1"/>
</dbReference>
<evidence type="ECO:0000313" key="10">
    <source>
        <dbReference type="Proteomes" id="UP000254866"/>
    </source>
</evidence>
<feature type="region of interest" description="Disordered" evidence="6">
    <location>
        <begin position="1"/>
        <end position="28"/>
    </location>
</feature>
<dbReference type="Proteomes" id="UP000254866">
    <property type="component" value="Unassembled WGS sequence"/>
</dbReference>
<keyword evidence="2" id="KW-0813">Transport</keyword>
<reference evidence="9 10" key="1">
    <citation type="journal article" date="2018" name="IMA Fungus">
        <title>IMA Genome-F 9: Draft genome sequence of Annulohypoxylon stygium, Aspergillus mulundensis, Berkeleyomyces basicola (syn. Thielaviopsis basicola), Ceratocystis smalleyi, two Cercospora beticola strains, Coleophoma cylindrospora, Fusarium fracticaudum, Phialophora cf. hyalina, and Morchella septimelata.</title>
        <authorList>
            <person name="Wingfield B.D."/>
            <person name="Bills G.F."/>
            <person name="Dong Y."/>
            <person name="Huang W."/>
            <person name="Nel W.J."/>
            <person name="Swalarsk-Parry B.S."/>
            <person name="Vaghefi N."/>
            <person name="Wilken P.M."/>
            <person name="An Z."/>
            <person name="de Beer Z.W."/>
            <person name="De Vos L."/>
            <person name="Chen L."/>
            <person name="Duong T.A."/>
            <person name="Gao Y."/>
            <person name="Hammerbacher A."/>
            <person name="Kikkert J.R."/>
            <person name="Li Y."/>
            <person name="Li H."/>
            <person name="Li K."/>
            <person name="Li Q."/>
            <person name="Liu X."/>
            <person name="Ma X."/>
            <person name="Naidoo K."/>
            <person name="Pethybridge S.J."/>
            <person name="Sun J."/>
            <person name="Steenkamp E.T."/>
            <person name="van der Nest M.A."/>
            <person name="van Wyk S."/>
            <person name="Wingfield M.J."/>
            <person name="Xiong C."/>
            <person name="Yue Q."/>
            <person name="Zhang X."/>
        </authorList>
    </citation>
    <scope>NUCLEOTIDE SEQUENCE [LARGE SCALE GENOMIC DNA]</scope>
    <source>
        <strain evidence="9 10">BP 5553</strain>
    </source>
</reference>
<dbReference type="Pfam" id="PF07690">
    <property type="entry name" value="MFS_1"/>
    <property type="match status" value="1"/>
</dbReference>
<evidence type="ECO:0000313" key="9">
    <source>
        <dbReference type="EMBL" id="RDL37515.1"/>
    </source>
</evidence>
<dbReference type="InterPro" id="IPR011701">
    <property type="entry name" value="MFS"/>
</dbReference>
<dbReference type="Gene3D" id="1.20.1250.20">
    <property type="entry name" value="MFS general substrate transporter like domains"/>
    <property type="match status" value="1"/>
</dbReference>
<feature type="domain" description="Major facilitator superfamily (MFS) profile" evidence="8">
    <location>
        <begin position="80"/>
        <end position="501"/>
    </location>
</feature>
<evidence type="ECO:0000256" key="6">
    <source>
        <dbReference type="SAM" id="MobiDB-lite"/>
    </source>
</evidence>
<evidence type="ECO:0000256" key="4">
    <source>
        <dbReference type="ARBA" id="ARBA00022989"/>
    </source>
</evidence>
<feature type="transmembrane region" description="Helical" evidence="7">
    <location>
        <begin position="378"/>
        <end position="399"/>
    </location>
</feature>
<sequence length="525" mass="57602">MASKGDIDRKDPVVGDNDSNSDDKGKIRHIENDGKILAELPDVAVESPQAFGPPELIRNMSPGERQEVEKRLKRKIDLRLMPMIVLMYILNYLDRNNIAAAKYAGIIEDLKLKGTEFQTSVSILFVGYLLMQVPSNLVLNKIGKPAIYLPACMVVWGVISTATAACTNFGGLLACRFMLGFVEAAYFPGCLYYLSCWYTRKELGFRTAVFYSGALISGAFSGLIAAGVTGNMDGTLGHRAWRWLFIIEGVITIGVAVVAFFILPNFPHTTSWLTEEERQLAVWRLAEDVGQEDWEGSEKQSFKEGLKLAFSDIKTYVLMVLLFGIVASGTVTNFFPTVVGSLKYKPVPTLLLTVPPYVLAVITTFLNSAHADKTGERFFHITIPLCFAMAAYILAAATTKTAPRYLAMMIMVPGVYTGYVVALAWISNSLPRPPAKRAAALAFINAISNTSSIYASYMYPNTAGPRYLIAMCVNCGTCIMAIAAALTLRVMLVRLNKKLERGEYVEGAINAVPSEAGAKGFRFRI</sequence>
<evidence type="ECO:0000256" key="2">
    <source>
        <dbReference type="ARBA" id="ARBA00022448"/>
    </source>
</evidence>
<evidence type="ECO:0000256" key="5">
    <source>
        <dbReference type="ARBA" id="ARBA00023136"/>
    </source>
</evidence>
<keyword evidence="3 7" id="KW-0812">Transmembrane</keyword>
<feature type="transmembrane region" description="Helical" evidence="7">
    <location>
        <begin position="146"/>
        <end position="165"/>
    </location>
</feature>
<feature type="transmembrane region" description="Helical" evidence="7">
    <location>
        <begin position="76"/>
        <end position="93"/>
    </location>
</feature>
<keyword evidence="4 7" id="KW-1133">Transmembrane helix</keyword>
<feature type="transmembrane region" description="Helical" evidence="7">
    <location>
        <begin position="240"/>
        <end position="263"/>
    </location>
</feature>
<dbReference type="FunFam" id="1.20.1250.20:FF:000013">
    <property type="entry name" value="MFS general substrate transporter"/>
    <property type="match status" value="1"/>
</dbReference>
<feature type="transmembrane region" description="Helical" evidence="7">
    <location>
        <begin position="177"/>
        <end position="196"/>
    </location>
</feature>
<feature type="transmembrane region" description="Helical" evidence="7">
    <location>
        <begin position="347"/>
        <end position="366"/>
    </location>
</feature>
<dbReference type="PANTHER" id="PTHR43791">
    <property type="entry name" value="PERMEASE-RELATED"/>
    <property type="match status" value="1"/>
</dbReference>
<gene>
    <name evidence="9" type="ORF">BP5553_04948</name>
</gene>
<dbReference type="GO" id="GO:0016020">
    <property type="term" value="C:membrane"/>
    <property type="evidence" value="ECO:0007669"/>
    <property type="project" value="UniProtKB-SubCell"/>
</dbReference>
<feature type="transmembrane region" description="Helical" evidence="7">
    <location>
        <begin position="120"/>
        <end position="139"/>
    </location>
</feature>
<feature type="transmembrane region" description="Helical" evidence="7">
    <location>
        <begin position="405"/>
        <end position="426"/>
    </location>
</feature>
<dbReference type="InterPro" id="IPR020846">
    <property type="entry name" value="MFS_dom"/>
</dbReference>
<feature type="transmembrane region" description="Helical" evidence="7">
    <location>
        <begin position="467"/>
        <end position="492"/>
    </location>
</feature>
<dbReference type="EMBL" id="NPIC01000003">
    <property type="protein sequence ID" value="RDL37515.1"/>
    <property type="molecule type" value="Genomic_DNA"/>
</dbReference>
<protein>
    <submittedName>
        <fullName evidence="9">MFS general substrate transporter</fullName>
    </submittedName>
</protein>
<keyword evidence="10" id="KW-1185">Reference proteome</keyword>
<evidence type="ECO:0000256" key="1">
    <source>
        <dbReference type="ARBA" id="ARBA00004141"/>
    </source>
</evidence>
<proteinExistence type="predicted"/>
<dbReference type="SUPFAM" id="SSF103473">
    <property type="entry name" value="MFS general substrate transporter"/>
    <property type="match status" value="1"/>
</dbReference>
<evidence type="ECO:0000256" key="7">
    <source>
        <dbReference type="SAM" id="Phobius"/>
    </source>
</evidence>
<feature type="transmembrane region" description="Helical" evidence="7">
    <location>
        <begin position="438"/>
        <end position="455"/>
    </location>
</feature>
<comment type="caution">
    <text evidence="9">The sequence shown here is derived from an EMBL/GenBank/DDBJ whole genome shotgun (WGS) entry which is preliminary data.</text>
</comment>
<dbReference type="OrthoDB" id="2250022at2759"/>